<evidence type="ECO:0000256" key="4">
    <source>
        <dbReference type="ARBA" id="ARBA00022801"/>
    </source>
</evidence>
<sequence>MCGRFTITVPYEELLLRYYIDEDTNTNYEPSYNAAPMQYIPAVVKGSNGNRLGSLRWGLVPSWAKDDKIASKMINARAETITEKPSFNRLITSRRCIIPADGFYEWQQRAKSKQPFRITLKDEGIFSFAGLYDIWMDPSGNKLATCTIITTAPNRLMADIHNRMPVILQKEDEAEWLDRDHADVPALIQLLRPYDSNEMRAYPVSSEVGNVRNNDTKLLEEVKPADLL</sequence>
<keyword evidence="7" id="KW-0456">Lyase</keyword>
<keyword evidence="4 8" id="KW-0378">Hydrolase</keyword>
<keyword evidence="2 8" id="KW-0645">Protease</keyword>
<dbReference type="Proteomes" id="UP000447876">
    <property type="component" value="Unassembled WGS sequence"/>
</dbReference>
<dbReference type="EMBL" id="WNZW01000012">
    <property type="protein sequence ID" value="MUG47465.1"/>
    <property type="molecule type" value="Genomic_DNA"/>
</dbReference>
<dbReference type="Pfam" id="PF02586">
    <property type="entry name" value="SRAP"/>
    <property type="match status" value="1"/>
</dbReference>
<dbReference type="GO" id="GO:0003697">
    <property type="term" value="F:single-stranded DNA binding"/>
    <property type="evidence" value="ECO:0007669"/>
    <property type="project" value="InterPro"/>
</dbReference>
<dbReference type="GO" id="GO:0016829">
    <property type="term" value="F:lyase activity"/>
    <property type="evidence" value="ECO:0007669"/>
    <property type="project" value="UniProtKB-KW"/>
</dbReference>
<dbReference type="GO" id="GO:0106300">
    <property type="term" value="P:protein-DNA covalent cross-linking repair"/>
    <property type="evidence" value="ECO:0007669"/>
    <property type="project" value="InterPro"/>
</dbReference>
<evidence type="ECO:0000313" key="9">
    <source>
        <dbReference type="EMBL" id="MUG47465.1"/>
    </source>
</evidence>
<organism evidence="9 10">
    <name type="scientific">Paenibacillus woosongensis</name>
    <dbReference type="NCBI Taxonomy" id="307580"/>
    <lineage>
        <taxon>Bacteria</taxon>
        <taxon>Bacillati</taxon>
        <taxon>Bacillota</taxon>
        <taxon>Bacilli</taxon>
        <taxon>Bacillales</taxon>
        <taxon>Paenibacillaceae</taxon>
        <taxon>Paenibacillus</taxon>
    </lineage>
</organism>
<dbReference type="AlphaFoldDB" id="A0A7X2Z4Q8"/>
<accession>A0A7X2Z4Q8</accession>
<dbReference type="RefSeq" id="WP_155612833.1">
    <property type="nucleotide sequence ID" value="NZ_WNZW01000012.1"/>
</dbReference>
<dbReference type="PANTHER" id="PTHR13604">
    <property type="entry name" value="DC12-RELATED"/>
    <property type="match status" value="1"/>
</dbReference>
<reference evidence="9 10" key="1">
    <citation type="submission" date="2019-11" db="EMBL/GenBank/DDBJ databases">
        <title>Draft genome sequences of five Paenibacillus species of dairy origin.</title>
        <authorList>
            <person name="Olajide A.M."/>
            <person name="Chen S."/>
            <person name="Lapointe G."/>
        </authorList>
    </citation>
    <scope>NUCLEOTIDE SEQUENCE [LARGE SCALE GENOMIC DNA]</scope>
    <source>
        <strain evidence="9 10">12CR55</strain>
    </source>
</reference>
<evidence type="ECO:0000256" key="1">
    <source>
        <dbReference type="ARBA" id="ARBA00008136"/>
    </source>
</evidence>
<dbReference type="GO" id="GO:0008233">
    <property type="term" value="F:peptidase activity"/>
    <property type="evidence" value="ECO:0007669"/>
    <property type="project" value="UniProtKB-KW"/>
</dbReference>
<keyword evidence="3" id="KW-0227">DNA damage</keyword>
<keyword evidence="6" id="KW-0238">DNA-binding</keyword>
<dbReference type="OrthoDB" id="9782620at2"/>
<evidence type="ECO:0000256" key="3">
    <source>
        <dbReference type="ARBA" id="ARBA00022763"/>
    </source>
</evidence>
<dbReference type="EC" id="3.4.-.-" evidence="8"/>
<dbReference type="GO" id="GO:0006508">
    <property type="term" value="P:proteolysis"/>
    <property type="evidence" value="ECO:0007669"/>
    <property type="project" value="UniProtKB-KW"/>
</dbReference>
<evidence type="ECO:0000256" key="5">
    <source>
        <dbReference type="ARBA" id="ARBA00023124"/>
    </source>
</evidence>
<comment type="similarity">
    <text evidence="1 8">Belongs to the SOS response-associated peptidase family.</text>
</comment>
<name>A0A7X2Z4Q8_9BACL</name>
<evidence type="ECO:0000256" key="7">
    <source>
        <dbReference type="ARBA" id="ARBA00023239"/>
    </source>
</evidence>
<dbReference type="PANTHER" id="PTHR13604:SF0">
    <property type="entry name" value="ABASIC SITE PROCESSING PROTEIN HMCES"/>
    <property type="match status" value="1"/>
</dbReference>
<evidence type="ECO:0000256" key="6">
    <source>
        <dbReference type="ARBA" id="ARBA00023125"/>
    </source>
</evidence>
<evidence type="ECO:0000256" key="8">
    <source>
        <dbReference type="RuleBase" id="RU364100"/>
    </source>
</evidence>
<dbReference type="InterPro" id="IPR003738">
    <property type="entry name" value="SRAP"/>
</dbReference>
<dbReference type="Gene3D" id="3.90.1680.10">
    <property type="entry name" value="SOS response associated peptidase-like"/>
    <property type="match status" value="1"/>
</dbReference>
<dbReference type="SUPFAM" id="SSF143081">
    <property type="entry name" value="BB1717-like"/>
    <property type="match status" value="1"/>
</dbReference>
<dbReference type="InterPro" id="IPR036590">
    <property type="entry name" value="SRAP-like"/>
</dbReference>
<keyword evidence="5" id="KW-0190">Covalent protein-DNA linkage</keyword>
<proteinExistence type="inferred from homology"/>
<protein>
    <recommendedName>
        <fullName evidence="8">Abasic site processing protein</fullName>
        <ecNumber evidence="8">3.4.-.-</ecNumber>
    </recommendedName>
</protein>
<evidence type="ECO:0000256" key="2">
    <source>
        <dbReference type="ARBA" id="ARBA00022670"/>
    </source>
</evidence>
<evidence type="ECO:0000313" key="10">
    <source>
        <dbReference type="Proteomes" id="UP000447876"/>
    </source>
</evidence>
<comment type="caution">
    <text evidence="9">The sequence shown here is derived from an EMBL/GenBank/DDBJ whole genome shotgun (WGS) entry which is preliminary data.</text>
</comment>
<gene>
    <name evidence="9" type="ORF">GNP95_21165</name>
</gene>